<dbReference type="EMBL" id="JAULSV010000003">
    <property type="protein sequence ID" value="KAK0648338.1"/>
    <property type="molecule type" value="Genomic_DNA"/>
</dbReference>
<evidence type="ECO:0000313" key="2">
    <source>
        <dbReference type="EMBL" id="KAK0648338.1"/>
    </source>
</evidence>
<sequence length="156" mass="16727">MLAYPKPLGWPWRRAWPSEIASCQSQRCRCPPLAVTSSGLAAVCADSPKATRAPTKSSPAFRGAGHANPPPRRPVLGLEAGRATPKDTPRKPQENPKTPRRPKTCVQPGQWPRHGAPRAICCHLLTFSALSLSVCGAFRTALFLPVGPFRTSACPG</sequence>
<protein>
    <submittedName>
        <fullName evidence="2">Uncharacterized protein</fullName>
    </submittedName>
</protein>
<reference evidence="2" key="1">
    <citation type="submission" date="2023-06" db="EMBL/GenBank/DDBJ databases">
        <title>Genome-scale phylogeny and comparative genomics of the fungal order Sordariales.</title>
        <authorList>
            <consortium name="Lawrence Berkeley National Laboratory"/>
            <person name="Hensen N."/>
            <person name="Bonometti L."/>
            <person name="Westerberg I."/>
            <person name="Brannstrom I.O."/>
            <person name="Guillou S."/>
            <person name="Cros-Aarteil S."/>
            <person name="Calhoun S."/>
            <person name="Haridas S."/>
            <person name="Kuo A."/>
            <person name="Mondo S."/>
            <person name="Pangilinan J."/>
            <person name="Riley R."/>
            <person name="Labutti K."/>
            <person name="Andreopoulos B."/>
            <person name="Lipzen A."/>
            <person name="Chen C."/>
            <person name="Yanf M."/>
            <person name="Daum C."/>
            <person name="Ng V."/>
            <person name="Clum A."/>
            <person name="Steindorff A."/>
            <person name="Ohm R."/>
            <person name="Martin F."/>
            <person name="Silar P."/>
            <person name="Natvig D."/>
            <person name="Lalanne C."/>
            <person name="Gautier V."/>
            <person name="Ament-Velasquez S.L."/>
            <person name="Kruys A."/>
            <person name="Hutchinson M.I."/>
            <person name="Powell A.J."/>
            <person name="Barry K."/>
            <person name="Miller A.N."/>
            <person name="Grigoriev I.V."/>
            <person name="Debuchy R."/>
            <person name="Gladieux P."/>
            <person name="Thoren M.H."/>
            <person name="Johannesson H."/>
        </authorList>
    </citation>
    <scope>NUCLEOTIDE SEQUENCE</scope>
    <source>
        <strain evidence="2">SMH2532-1</strain>
    </source>
</reference>
<name>A0AA40CT26_9PEZI</name>
<accession>A0AA40CT26</accession>
<evidence type="ECO:0000256" key="1">
    <source>
        <dbReference type="SAM" id="MobiDB-lite"/>
    </source>
</evidence>
<proteinExistence type="predicted"/>
<feature type="compositionally biased region" description="Basic and acidic residues" evidence="1">
    <location>
        <begin position="84"/>
        <end position="94"/>
    </location>
</feature>
<feature type="region of interest" description="Disordered" evidence="1">
    <location>
        <begin position="45"/>
        <end position="110"/>
    </location>
</feature>
<gene>
    <name evidence="2" type="ORF">B0T16DRAFT_114650</name>
</gene>
<comment type="caution">
    <text evidence="2">The sequence shown here is derived from an EMBL/GenBank/DDBJ whole genome shotgun (WGS) entry which is preliminary data.</text>
</comment>
<organism evidence="2 3">
    <name type="scientific">Cercophora newfieldiana</name>
    <dbReference type="NCBI Taxonomy" id="92897"/>
    <lineage>
        <taxon>Eukaryota</taxon>
        <taxon>Fungi</taxon>
        <taxon>Dikarya</taxon>
        <taxon>Ascomycota</taxon>
        <taxon>Pezizomycotina</taxon>
        <taxon>Sordariomycetes</taxon>
        <taxon>Sordariomycetidae</taxon>
        <taxon>Sordariales</taxon>
        <taxon>Lasiosphaeriaceae</taxon>
        <taxon>Cercophora</taxon>
    </lineage>
</organism>
<dbReference type="Proteomes" id="UP001174936">
    <property type="component" value="Unassembled WGS sequence"/>
</dbReference>
<dbReference type="AlphaFoldDB" id="A0AA40CT26"/>
<keyword evidence="3" id="KW-1185">Reference proteome</keyword>
<evidence type="ECO:0000313" key="3">
    <source>
        <dbReference type="Proteomes" id="UP001174936"/>
    </source>
</evidence>